<name>A0ACC2D3M5_DIPCM</name>
<organism evidence="1 2">
    <name type="scientific">Diphasiastrum complanatum</name>
    <name type="common">Issler's clubmoss</name>
    <name type="synonym">Lycopodium complanatum</name>
    <dbReference type="NCBI Taxonomy" id="34168"/>
    <lineage>
        <taxon>Eukaryota</taxon>
        <taxon>Viridiplantae</taxon>
        <taxon>Streptophyta</taxon>
        <taxon>Embryophyta</taxon>
        <taxon>Tracheophyta</taxon>
        <taxon>Lycopodiopsida</taxon>
        <taxon>Lycopodiales</taxon>
        <taxon>Lycopodiaceae</taxon>
        <taxon>Lycopodioideae</taxon>
        <taxon>Diphasiastrum</taxon>
    </lineage>
</organism>
<evidence type="ECO:0000313" key="2">
    <source>
        <dbReference type="Proteomes" id="UP001162992"/>
    </source>
</evidence>
<sequence length="103" mass="12302">MKGDAKKRRCRQTINEEKCLDTEMRIKGCQTLKLWHAFQHFEVEERLILGFQRGAEVLYKMLDPCQRLVDDKGHCALNRGEMWEEAAQRSKTFKIRRRCDCIK</sequence>
<keyword evidence="2" id="KW-1185">Reference proteome</keyword>
<evidence type="ECO:0000313" key="1">
    <source>
        <dbReference type="EMBL" id="KAJ7548552.1"/>
    </source>
</evidence>
<comment type="caution">
    <text evidence="1">The sequence shown here is derived from an EMBL/GenBank/DDBJ whole genome shotgun (WGS) entry which is preliminary data.</text>
</comment>
<dbReference type="Proteomes" id="UP001162992">
    <property type="component" value="Chromosome 7"/>
</dbReference>
<proteinExistence type="predicted"/>
<reference evidence="2" key="1">
    <citation type="journal article" date="2024" name="Proc. Natl. Acad. Sci. U.S.A.">
        <title>Extraordinary preservation of gene collinearity over three hundred million years revealed in homosporous lycophytes.</title>
        <authorList>
            <person name="Li C."/>
            <person name="Wickell D."/>
            <person name="Kuo L.Y."/>
            <person name="Chen X."/>
            <person name="Nie B."/>
            <person name="Liao X."/>
            <person name="Peng D."/>
            <person name="Ji J."/>
            <person name="Jenkins J."/>
            <person name="Williams M."/>
            <person name="Shu S."/>
            <person name="Plott C."/>
            <person name="Barry K."/>
            <person name="Rajasekar S."/>
            <person name="Grimwood J."/>
            <person name="Han X."/>
            <person name="Sun S."/>
            <person name="Hou Z."/>
            <person name="He W."/>
            <person name="Dai G."/>
            <person name="Sun C."/>
            <person name="Schmutz J."/>
            <person name="Leebens-Mack J.H."/>
            <person name="Li F.W."/>
            <person name="Wang L."/>
        </authorList>
    </citation>
    <scope>NUCLEOTIDE SEQUENCE [LARGE SCALE GENOMIC DNA]</scope>
    <source>
        <strain evidence="2">cv. PW_Plant_1</strain>
    </source>
</reference>
<dbReference type="EMBL" id="CM055098">
    <property type="protein sequence ID" value="KAJ7548552.1"/>
    <property type="molecule type" value="Genomic_DNA"/>
</dbReference>
<accession>A0ACC2D3M5</accession>
<gene>
    <name evidence="1" type="ORF">O6H91_07G017000</name>
</gene>
<protein>
    <submittedName>
        <fullName evidence="1">Uncharacterized protein</fullName>
    </submittedName>
</protein>